<dbReference type="EMBL" id="VSSQ01004667">
    <property type="protein sequence ID" value="MPM26175.1"/>
    <property type="molecule type" value="Genomic_DNA"/>
</dbReference>
<feature type="transmembrane region" description="Helical" evidence="1">
    <location>
        <begin position="7"/>
        <end position="27"/>
    </location>
</feature>
<keyword evidence="1" id="KW-1133">Transmembrane helix</keyword>
<sequence>MKKSVRINVLVITVVVTLFAGTGLWYLRPSVPNEILEQARQRQSIPLMEVTPPVKKPSVEEVSNTKALVSQLLPELEMKLAPTLTESIRSSLLADEDLVAELAKQIEPLLASSLSPTLEAALASGTEAAENRLTAMLDRRLAEYTSSVEREGMKLASEVEARLAGQIAQAKIEVEAYVPQVVDALLPALTEQTIAAIEANKDAYVAYLTQVLPKGLGEAELIELYTAYRQQIIQDLVPTLLDGLEAEARKSVDAYVAQMPLVRVPAAPSTPKPSVKVVPQVESVPEVVQQPVVAPAPAVVKPVVSPAEPVVAEPEPVVVEIVEPEPAPVEIVEPKPVIKEGQKIITLPDFEEEQQVIFLDPAEYEAQRQEIRKQAIDEVLRRIAP</sequence>
<reference evidence="2" key="1">
    <citation type="submission" date="2019-08" db="EMBL/GenBank/DDBJ databases">
        <authorList>
            <person name="Kucharzyk K."/>
            <person name="Murdoch R.W."/>
            <person name="Higgins S."/>
            <person name="Loffler F."/>
        </authorList>
    </citation>
    <scope>NUCLEOTIDE SEQUENCE</scope>
</reference>
<accession>A0A644YC93</accession>
<dbReference type="AlphaFoldDB" id="A0A644YC93"/>
<keyword evidence="1" id="KW-0472">Membrane</keyword>
<evidence type="ECO:0000313" key="2">
    <source>
        <dbReference type="EMBL" id="MPM26175.1"/>
    </source>
</evidence>
<comment type="caution">
    <text evidence="2">The sequence shown here is derived from an EMBL/GenBank/DDBJ whole genome shotgun (WGS) entry which is preliminary data.</text>
</comment>
<organism evidence="2">
    <name type="scientific">bioreactor metagenome</name>
    <dbReference type="NCBI Taxonomy" id="1076179"/>
    <lineage>
        <taxon>unclassified sequences</taxon>
        <taxon>metagenomes</taxon>
        <taxon>ecological metagenomes</taxon>
    </lineage>
</organism>
<protein>
    <submittedName>
        <fullName evidence="2">Uncharacterized protein</fullName>
    </submittedName>
</protein>
<proteinExistence type="predicted"/>
<name>A0A644YC93_9ZZZZ</name>
<gene>
    <name evidence="2" type="ORF">SDC9_72676</name>
</gene>
<keyword evidence="1" id="KW-0812">Transmembrane</keyword>
<evidence type="ECO:0000256" key="1">
    <source>
        <dbReference type="SAM" id="Phobius"/>
    </source>
</evidence>